<reference evidence="2 3" key="1">
    <citation type="submission" date="2020-08" db="EMBL/GenBank/DDBJ databases">
        <title>Sequencing the genomes of 1000 actinobacteria strains.</title>
        <authorList>
            <person name="Klenk H.-P."/>
        </authorList>
    </citation>
    <scope>NUCLEOTIDE SEQUENCE [LARGE SCALE GENOMIC DNA]</scope>
    <source>
        <strain evidence="2 3">DSM 43023</strain>
    </source>
</reference>
<comment type="caution">
    <text evidence="2">The sequence shown here is derived from an EMBL/GenBank/DDBJ whole genome shotgun (WGS) entry which is preliminary data.</text>
</comment>
<name>A0A7W7S1B1_9ACTN</name>
<keyword evidence="3" id="KW-1185">Reference proteome</keyword>
<evidence type="ECO:0000313" key="1">
    <source>
        <dbReference type="EMBL" id="MBB4940520.1"/>
    </source>
</evidence>
<gene>
    <name evidence="1" type="ORF">FHR32_004897</name>
    <name evidence="2" type="ORF">FHR32_006283</name>
</gene>
<dbReference type="AlphaFoldDB" id="A0A7W7S1B1"/>
<proteinExistence type="predicted"/>
<protein>
    <submittedName>
        <fullName evidence="2">Uncharacterized protein</fullName>
    </submittedName>
</protein>
<dbReference type="EMBL" id="JACHJU010000002">
    <property type="protein sequence ID" value="MBB4940520.1"/>
    <property type="molecule type" value="Genomic_DNA"/>
</dbReference>
<dbReference type="EMBL" id="JACHJU010000003">
    <property type="protein sequence ID" value="MBB4941897.1"/>
    <property type="molecule type" value="Genomic_DNA"/>
</dbReference>
<evidence type="ECO:0000313" key="2">
    <source>
        <dbReference type="EMBL" id="MBB4941897.1"/>
    </source>
</evidence>
<organism evidence="2 3">
    <name type="scientific">Streptosporangium album</name>
    <dbReference type="NCBI Taxonomy" id="47479"/>
    <lineage>
        <taxon>Bacteria</taxon>
        <taxon>Bacillati</taxon>
        <taxon>Actinomycetota</taxon>
        <taxon>Actinomycetes</taxon>
        <taxon>Streptosporangiales</taxon>
        <taxon>Streptosporangiaceae</taxon>
        <taxon>Streptosporangium</taxon>
    </lineage>
</organism>
<accession>A0A7W7S1B1</accession>
<evidence type="ECO:0000313" key="3">
    <source>
        <dbReference type="Proteomes" id="UP000534286"/>
    </source>
</evidence>
<dbReference type="Proteomes" id="UP000534286">
    <property type="component" value="Unassembled WGS sequence"/>
</dbReference>
<sequence>MLRTAQLHAPKGRLTLGFDSDRFQTEPPACYRAP</sequence>